<feature type="compositionally biased region" description="Polar residues" evidence="1">
    <location>
        <begin position="561"/>
        <end position="575"/>
    </location>
</feature>
<feature type="compositionally biased region" description="Polar residues" evidence="1">
    <location>
        <begin position="166"/>
        <end position="179"/>
    </location>
</feature>
<sequence length="575" mass="64626">MENGRGSHNGDAPFPVYPPELMKHQPSDKHETDDVRLSWRSFSTSAGSPSRLFDFLRLSGSNDCLQLPSPFSPSPRRFFDGIETGQSTTVEVKNHRHETEVSVNMQNGRISSELVCDIEREIEAKEVMAVNLCQEDEESTECHTICINLPLDLEGPSSVQQSIDKAKTENQGNTRNGITTRKDSTPKIEELRDPETLALFRSPRLSHPFPVPNTSRLALRRKVKREASQPLPSSIVNETRRNTKESLTPRNRSLLRPTMSHFSATKSKRVSSVANARENGKLSCANRSPKTPAMNGWHCPYTNNTRIRRSAVRWDRTTSDMLKMGQKERASCLQRDKLANSAWENDEIFLERNRKKAVPTWPRISQPNSLTCPVSSQLTRKFHDTSNGFASCKASQFHPSVNSGVCFKKQNSFVIPEKLRGSPISTVEKTQKSSWMLNSQGMSDTLRGHKPRNSNFKSTDDRREATESLQCTQISTASLPKICRPRQQRLLRRKAISSAETSSMTSHALRPTSKSQSAKESPSSSLQMSRKNIPGMVPNATPSHLRNPSTGYLAIHRQLKRQNSSSLSTSTRKEM</sequence>
<feature type="compositionally biased region" description="Polar residues" evidence="1">
    <location>
        <begin position="540"/>
        <end position="550"/>
    </location>
</feature>
<feature type="region of interest" description="Disordered" evidence="1">
    <location>
        <begin position="166"/>
        <end position="186"/>
    </location>
</feature>
<comment type="caution">
    <text evidence="2">The sequence shown here is derived from an EMBL/GenBank/DDBJ whole genome shotgun (WGS) entry which is preliminary data.</text>
</comment>
<feature type="region of interest" description="Disordered" evidence="1">
    <location>
        <begin position="1"/>
        <end position="32"/>
    </location>
</feature>
<dbReference type="EMBL" id="RCHS01001944">
    <property type="protein sequence ID" value="RMX50467.1"/>
    <property type="molecule type" value="Genomic_DNA"/>
</dbReference>
<dbReference type="AlphaFoldDB" id="A0A3M6U9X7"/>
<feature type="compositionally biased region" description="Low complexity" evidence="1">
    <location>
        <begin position="513"/>
        <end position="525"/>
    </location>
</feature>
<proteinExistence type="predicted"/>
<organism evidence="2 3">
    <name type="scientific">Pocillopora damicornis</name>
    <name type="common">Cauliflower coral</name>
    <name type="synonym">Millepora damicornis</name>
    <dbReference type="NCBI Taxonomy" id="46731"/>
    <lineage>
        <taxon>Eukaryota</taxon>
        <taxon>Metazoa</taxon>
        <taxon>Cnidaria</taxon>
        <taxon>Anthozoa</taxon>
        <taxon>Hexacorallia</taxon>
        <taxon>Scleractinia</taxon>
        <taxon>Astrocoeniina</taxon>
        <taxon>Pocilloporidae</taxon>
        <taxon>Pocillopora</taxon>
    </lineage>
</organism>
<gene>
    <name evidence="2" type="ORF">pdam_00009244</name>
</gene>
<feature type="compositionally biased region" description="Polar residues" evidence="1">
    <location>
        <begin position="424"/>
        <end position="443"/>
    </location>
</feature>
<accession>A0A3M6U9X7</accession>
<evidence type="ECO:0000256" key="1">
    <source>
        <dbReference type="SAM" id="MobiDB-lite"/>
    </source>
</evidence>
<protein>
    <submittedName>
        <fullName evidence="2">Uncharacterized protein</fullName>
    </submittedName>
</protein>
<reference evidence="2 3" key="1">
    <citation type="journal article" date="2018" name="Sci. Rep.">
        <title>Comparative analysis of the Pocillopora damicornis genome highlights role of immune system in coral evolution.</title>
        <authorList>
            <person name="Cunning R."/>
            <person name="Bay R.A."/>
            <person name="Gillette P."/>
            <person name="Baker A.C."/>
            <person name="Traylor-Knowles N."/>
        </authorList>
    </citation>
    <scope>NUCLEOTIDE SEQUENCE [LARGE SCALE GENOMIC DNA]</scope>
    <source>
        <strain evidence="2">RSMAS</strain>
        <tissue evidence="2">Whole animal</tissue>
    </source>
</reference>
<evidence type="ECO:0000313" key="2">
    <source>
        <dbReference type="EMBL" id="RMX50467.1"/>
    </source>
</evidence>
<feature type="compositionally biased region" description="Basic and acidic residues" evidence="1">
    <location>
        <begin position="21"/>
        <end position="32"/>
    </location>
</feature>
<evidence type="ECO:0000313" key="3">
    <source>
        <dbReference type="Proteomes" id="UP000275408"/>
    </source>
</evidence>
<keyword evidence="3" id="KW-1185">Reference proteome</keyword>
<feature type="region of interest" description="Disordered" evidence="1">
    <location>
        <begin position="496"/>
        <end position="575"/>
    </location>
</feature>
<feature type="region of interest" description="Disordered" evidence="1">
    <location>
        <begin position="424"/>
        <end position="468"/>
    </location>
</feature>
<name>A0A3M6U9X7_POCDA</name>
<dbReference type="Proteomes" id="UP000275408">
    <property type="component" value="Unassembled WGS sequence"/>
</dbReference>